<keyword evidence="2" id="KW-1185">Reference proteome</keyword>
<protein>
    <submittedName>
        <fullName evidence="1">Uncharacterized protein</fullName>
    </submittedName>
</protein>
<dbReference type="AlphaFoldDB" id="G7Z1X6"/>
<dbReference type="Proteomes" id="UP000005667">
    <property type="component" value="Chromosome"/>
</dbReference>
<evidence type="ECO:0000313" key="1">
    <source>
        <dbReference type="EMBL" id="CBS87326.1"/>
    </source>
</evidence>
<name>G7Z1X6_AZOL4</name>
<dbReference type="EMBL" id="FQ311868">
    <property type="protein sequence ID" value="CBS87326.1"/>
    <property type="molecule type" value="Genomic_DNA"/>
</dbReference>
<dbReference type="STRING" id="862719.AZOLI_2095"/>
<reference evidence="2" key="1">
    <citation type="journal article" date="2011" name="PLoS Genet.">
        <title>Azospirillum genomes reveal transition of bacteria from aquatic to terrestrial environments.</title>
        <authorList>
            <person name="Wisniewski-Dye F."/>
            <person name="Borziak K."/>
            <person name="Khalsa-Moyers G."/>
            <person name="Alexandre G."/>
            <person name="Sukharnikov L.O."/>
            <person name="Wuichet K."/>
            <person name="Hurst G.B."/>
            <person name="McDonald W.H."/>
            <person name="Robertson J.S."/>
            <person name="Barbe V."/>
            <person name="Calteau A."/>
            <person name="Rouy Z."/>
            <person name="Mangenot S."/>
            <person name="Prigent-Combaret C."/>
            <person name="Normand P."/>
            <person name="Boyer M."/>
            <person name="Siguier P."/>
            <person name="Dessaux Y."/>
            <person name="Elmerich C."/>
            <person name="Condemine G."/>
            <person name="Krishnen G."/>
            <person name="Kennedy I."/>
            <person name="Paterson A.H."/>
            <person name="Gonzalez V."/>
            <person name="Mavingui P."/>
            <person name="Zhulin I.B."/>
        </authorList>
    </citation>
    <scope>NUCLEOTIDE SEQUENCE [LARGE SCALE GENOMIC DNA]</scope>
    <source>
        <strain evidence="2">4B</strain>
    </source>
</reference>
<accession>G7Z1X6</accession>
<dbReference type="KEGG" id="ali:AZOLI_2095"/>
<gene>
    <name evidence="1" type="ordered locus">AZOLI_2095</name>
</gene>
<proteinExistence type="predicted"/>
<sequence length="276" mass="31176">MGDIPMPLPEPVNETQRRFAELCRLGGGQKGGPARGKVLELLYESGSTLNRHAHKEVTAMLAEFSEENPWHVCFAIGICWGRLAQLTPEFIAPAVRLLKDWNSEDLNTAKKYHYERGPMPIEESLSGGHSMFKIITPSPNLPDSLKEYQKAQERWLKPIMGPSRPKYMGSWNATAMFMVALFSNNDLSVHLDSPVIMLPPGGPVHKGLSILYEHHILSEKPFEKALNDKETDYSSLYNNNALMENILKGRLNWSLLDVHSGLYMLGTRLAESDRWF</sequence>
<organism evidence="1 2">
    <name type="scientific">Azospirillum lipoferum (strain 4B)</name>
    <dbReference type="NCBI Taxonomy" id="862719"/>
    <lineage>
        <taxon>Bacteria</taxon>
        <taxon>Pseudomonadati</taxon>
        <taxon>Pseudomonadota</taxon>
        <taxon>Alphaproteobacteria</taxon>
        <taxon>Rhodospirillales</taxon>
        <taxon>Azospirillaceae</taxon>
        <taxon>Azospirillum</taxon>
    </lineage>
</organism>
<evidence type="ECO:0000313" key="2">
    <source>
        <dbReference type="Proteomes" id="UP000005667"/>
    </source>
</evidence>
<dbReference type="OrthoDB" id="7825640at2"/>
<dbReference type="HOGENOM" id="CLU_1018959_0_0_5"/>